<dbReference type="AlphaFoldDB" id="A0AAW1IAK8"/>
<comment type="caution">
    <text evidence="2">The sequence shown here is derived from an EMBL/GenBank/DDBJ whole genome shotgun (WGS) entry which is preliminary data.</text>
</comment>
<dbReference type="EMBL" id="JASPKY010000734">
    <property type="protein sequence ID" value="KAK9686014.1"/>
    <property type="molecule type" value="Genomic_DNA"/>
</dbReference>
<sequence>MEEINIQKPKTIGEPSDKETPRASRVEVGSVSQDTAGTSEADQQGTKGSGKTTNPTDPDAAMRRVATGMIGLKLAKTRISGVQKRKGQAAVIAAGEAIRPRRKRSNRGAKEQQAGLMKSQSQRDRREALHLRQFHWRQLVLVH</sequence>
<evidence type="ECO:0000313" key="3">
    <source>
        <dbReference type="Proteomes" id="UP001458880"/>
    </source>
</evidence>
<evidence type="ECO:0000313" key="2">
    <source>
        <dbReference type="EMBL" id="KAK9686014.1"/>
    </source>
</evidence>
<gene>
    <name evidence="2" type="ORF">QE152_g37511</name>
</gene>
<accession>A0AAW1IAK8</accession>
<organism evidence="2 3">
    <name type="scientific">Popillia japonica</name>
    <name type="common">Japanese beetle</name>
    <dbReference type="NCBI Taxonomy" id="7064"/>
    <lineage>
        <taxon>Eukaryota</taxon>
        <taxon>Metazoa</taxon>
        <taxon>Ecdysozoa</taxon>
        <taxon>Arthropoda</taxon>
        <taxon>Hexapoda</taxon>
        <taxon>Insecta</taxon>
        <taxon>Pterygota</taxon>
        <taxon>Neoptera</taxon>
        <taxon>Endopterygota</taxon>
        <taxon>Coleoptera</taxon>
        <taxon>Polyphaga</taxon>
        <taxon>Scarabaeiformia</taxon>
        <taxon>Scarabaeidae</taxon>
        <taxon>Rutelinae</taxon>
        <taxon>Popillia</taxon>
    </lineage>
</organism>
<feature type="region of interest" description="Disordered" evidence="1">
    <location>
        <begin position="1"/>
        <end position="60"/>
    </location>
</feature>
<feature type="compositionally biased region" description="Basic and acidic residues" evidence="1">
    <location>
        <begin position="15"/>
        <end position="25"/>
    </location>
</feature>
<feature type="compositionally biased region" description="Polar residues" evidence="1">
    <location>
        <begin position="30"/>
        <end position="56"/>
    </location>
</feature>
<keyword evidence="3" id="KW-1185">Reference proteome</keyword>
<name>A0AAW1IAK8_POPJA</name>
<evidence type="ECO:0000256" key="1">
    <source>
        <dbReference type="SAM" id="MobiDB-lite"/>
    </source>
</evidence>
<protein>
    <submittedName>
        <fullName evidence="2">Uncharacterized protein</fullName>
    </submittedName>
</protein>
<proteinExistence type="predicted"/>
<feature type="region of interest" description="Disordered" evidence="1">
    <location>
        <begin position="96"/>
        <end position="126"/>
    </location>
</feature>
<reference evidence="2 3" key="1">
    <citation type="journal article" date="2024" name="BMC Genomics">
        <title>De novo assembly and annotation of Popillia japonica's genome with initial clues to its potential as an invasive pest.</title>
        <authorList>
            <person name="Cucini C."/>
            <person name="Boschi S."/>
            <person name="Funari R."/>
            <person name="Cardaioli E."/>
            <person name="Iannotti N."/>
            <person name="Marturano G."/>
            <person name="Paoli F."/>
            <person name="Bruttini M."/>
            <person name="Carapelli A."/>
            <person name="Frati F."/>
            <person name="Nardi F."/>
        </authorList>
    </citation>
    <scope>NUCLEOTIDE SEQUENCE [LARGE SCALE GENOMIC DNA]</scope>
    <source>
        <strain evidence="2">DMR45628</strain>
    </source>
</reference>
<dbReference type="Proteomes" id="UP001458880">
    <property type="component" value="Unassembled WGS sequence"/>
</dbReference>